<dbReference type="PROSITE" id="PS50888">
    <property type="entry name" value="BHLH"/>
    <property type="match status" value="1"/>
</dbReference>
<keyword evidence="9" id="KW-1185">Reference proteome</keyword>
<reference evidence="8" key="1">
    <citation type="submission" date="2019-10" db="EMBL/GenBank/DDBJ databases">
        <authorList>
            <consortium name="DOE Joint Genome Institute"/>
            <person name="Kuo A."/>
            <person name="Miyauchi S."/>
            <person name="Kiss E."/>
            <person name="Drula E."/>
            <person name="Kohler A."/>
            <person name="Sanchez-Garcia M."/>
            <person name="Andreopoulos B."/>
            <person name="Barry K.W."/>
            <person name="Bonito G."/>
            <person name="Buee M."/>
            <person name="Carver A."/>
            <person name="Chen C."/>
            <person name="Cichocki N."/>
            <person name="Clum A."/>
            <person name="Culley D."/>
            <person name="Crous P.W."/>
            <person name="Fauchery L."/>
            <person name="Girlanda M."/>
            <person name="Hayes R."/>
            <person name="Keri Z."/>
            <person name="LaButti K."/>
            <person name="Lipzen A."/>
            <person name="Lombard V."/>
            <person name="Magnuson J."/>
            <person name="Maillard F."/>
            <person name="Morin E."/>
            <person name="Murat C."/>
            <person name="Nolan M."/>
            <person name="Ohm R."/>
            <person name="Pangilinan J."/>
            <person name="Pereira M."/>
            <person name="Perotto S."/>
            <person name="Peter M."/>
            <person name="Riley R."/>
            <person name="Sitrit Y."/>
            <person name="Stielow B."/>
            <person name="Szollosi G."/>
            <person name="Zifcakova L."/>
            <person name="Stursova M."/>
            <person name="Spatafora J.W."/>
            <person name="Tedersoo L."/>
            <person name="Vaario L.-M."/>
            <person name="Yamada A."/>
            <person name="Yan M."/>
            <person name="Wang P."/>
            <person name="Xu J."/>
            <person name="Bruns T."/>
            <person name="Baldrian P."/>
            <person name="Vilgalys R."/>
            <person name="Henrissat B."/>
            <person name="Grigoriev I.V."/>
            <person name="Hibbett D."/>
            <person name="Nagy L.G."/>
            <person name="Martin F.M."/>
        </authorList>
    </citation>
    <scope>NUCLEOTIDE SEQUENCE</scope>
    <source>
        <strain evidence="8">Prilba</strain>
    </source>
</reference>
<gene>
    <name evidence="8" type="ORF">DFH94DRAFT_630585</name>
</gene>
<dbReference type="OrthoDB" id="690068at2759"/>
<keyword evidence="3" id="KW-0238">DNA-binding</keyword>
<feature type="region of interest" description="Disordered" evidence="6">
    <location>
        <begin position="1"/>
        <end position="260"/>
    </location>
</feature>
<evidence type="ECO:0000256" key="4">
    <source>
        <dbReference type="ARBA" id="ARBA00023163"/>
    </source>
</evidence>
<accession>A0A9P5T987</accession>
<evidence type="ECO:0000256" key="5">
    <source>
        <dbReference type="ARBA" id="ARBA00023242"/>
    </source>
</evidence>
<feature type="compositionally biased region" description="Acidic residues" evidence="6">
    <location>
        <begin position="510"/>
        <end position="519"/>
    </location>
</feature>
<keyword evidence="4" id="KW-0804">Transcription</keyword>
<feature type="compositionally biased region" description="Polar residues" evidence="6">
    <location>
        <begin position="175"/>
        <end position="187"/>
    </location>
</feature>
<feature type="compositionally biased region" description="Pro residues" evidence="6">
    <location>
        <begin position="21"/>
        <end position="33"/>
    </location>
</feature>
<evidence type="ECO:0000313" key="9">
    <source>
        <dbReference type="Proteomes" id="UP000759537"/>
    </source>
</evidence>
<feature type="compositionally biased region" description="Basic and acidic residues" evidence="6">
    <location>
        <begin position="344"/>
        <end position="356"/>
    </location>
</feature>
<evidence type="ECO:0000313" key="8">
    <source>
        <dbReference type="EMBL" id="KAF8480464.1"/>
    </source>
</evidence>
<comment type="subcellular location">
    <subcellularLocation>
        <location evidence="1">Nucleus</location>
    </subcellularLocation>
</comment>
<evidence type="ECO:0000256" key="2">
    <source>
        <dbReference type="ARBA" id="ARBA00023015"/>
    </source>
</evidence>
<feature type="compositionally biased region" description="Low complexity" evidence="6">
    <location>
        <begin position="126"/>
        <end position="147"/>
    </location>
</feature>
<dbReference type="GO" id="GO:0005634">
    <property type="term" value="C:nucleus"/>
    <property type="evidence" value="ECO:0007669"/>
    <property type="project" value="UniProtKB-SubCell"/>
</dbReference>
<dbReference type="SUPFAM" id="SSF47459">
    <property type="entry name" value="HLH, helix-loop-helix DNA-binding domain"/>
    <property type="match status" value="1"/>
</dbReference>
<feature type="compositionally biased region" description="Basic and acidic residues" evidence="6">
    <location>
        <begin position="201"/>
        <end position="215"/>
    </location>
</feature>
<dbReference type="Proteomes" id="UP000759537">
    <property type="component" value="Unassembled WGS sequence"/>
</dbReference>
<dbReference type="GO" id="GO:0046983">
    <property type="term" value="F:protein dimerization activity"/>
    <property type="evidence" value="ECO:0007669"/>
    <property type="project" value="InterPro"/>
</dbReference>
<dbReference type="SMART" id="SM00353">
    <property type="entry name" value="HLH"/>
    <property type="match status" value="1"/>
</dbReference>
<evidence type="ECO:0000256" key="6">
    <source>
        <dbReference type="SAM" id="MobiDB-lite"/>
    </source>
</evidence>
<comment type="caution">
    <text evidence="8">The sequence shown here is derived from an EMBL/GenBank/DDBJ whole genome shotgun (WGS) entry which is preliminary data.</text>
</comment>
<feature type="domain" description="BHLH" evidence="7">
    <location>
        <begin position="340"/>
        <end position="436"/>
    </location>
</feature>
<sequence>MAFYPPSSYKPQIRQEGFHLPSPPPSVPSPPPQSQFDPNNMFIPHFLPDSFRKAHTDSSQPSMDFTEELASLMANSPQPPQHQHHPHHHQSQERSTQSPDASERSPHNHSQHPQQYRHSIFDISAPQSSYQQQHQQPQQPQQFSLPTQLPPLSNPYHDAYNNSNPTASGHPPPHYNNNGLPALSSSLRYDPRDAPPSAYHHPVDYSRSESADARSRSRSRPPTASEPPSTHGGPARTARPKRGSVSSASPPRHGAHPHAILIPPHRQSTSGLPVSPLSIHSASAWHQEFSLPTPDSLGTGAFGSYGTPGAGGISPKDIGADPSQDAAAKQAMIANEKRRRRRESHNAVERRRRDNINEKISELATLIPECMLDPGAPSQTPTSPTPDDVLLGNMIPEGSSQAAGGEDSRSEGPGEAVVKANKGMILRKSVEYIRYLQHLVMAQANRNRELEAQIGALRSSDTSPVSAHHNGTHSSINGNTGVAEELILHDELHHVGSGKWEHALGALAESESDDVDMEAESGATAERGRQRHRAGPVGGLGEDVRIKEEGMEVS</sequence>
<protein>
    <submittedName>
        <fullName evidence="8">HLH-domain-containing protein</fullName>
    </submittedName>
</protein>
<evidence type="ECO:0000256" key="3">
    <source>
        <dbReference type="ARBA" id="ARBA00023125"/>
    </source>
</evidence>
<feature type="compositionally biased region" description="Low complexity" evidence="6">
    <location>
        <begin position="377"/>
        <end position="386"/>
    </location>
</feature>
<dbReference type="AlphaFoldDB" id="A0A9P5T987"/>
<dbReference type="EMBL" id="WHVB01000008">
    <property type="protein sequence ID" value="KAF8480464.1"/>
    <property type="molecule type" value="Genomic_DNA"/>
</dbReference>
<dbReference type="PANTHER" id="PTHR45776">
    <property type="entry name" value="MIP04163P"/>
    <property type="match status" value="1"/>
</dbReference>
<evidence type="ECO:0000259" key="7">
    <source>
        <dbReference type="PROSITE" id="PS50888"/>
    </source>
</evidence>
<feature type="region of interest" description="Disordered" evidence="6">
    <location>
        <begin position="371"/>
        <end position="414"/>
    </location>
</feature>
<organism evidence="8 9">
    <name type="scientific">Russula ochroleuca</name>
    <dbReference type="NCBI Taxonomy" id="152965"/>
    <lineage>
        <taxon>Eukaryota</taxon>
        <taxon>Fungi</taxon>
        <taxon>Dikarya</taxon>
        <taxon>Basidiomycota</taxon>
        <taxon>Agaricomycotina</taxon>
        <taxon>Agaricomycetes</taxon>
        <taxon>Russulales</taxon>
        <taxon>Russulaceae</taxon>
        <taxon>Russula</taxon>
    </lineage>
</organism>
<dbReference type="PANTHER" id="PTHR45776:SF2">
    <property type="entry name" value="MIP04163P"/>
    <property type="match status" value="1"/>
</dbReference>
<feature type="compositionally biased region" description="Low complexity" evidence="6">
    <location>
        <begin position="220"/>
        <end position="230"/>
    </location>
</feature>
<dbReference type="Gene3D" id="4.10.280.10">
    <property type="entry name" value="Helix-loop-helix DNA-binding domain"/>
    <property type="match status" value="1"/>
</dbReference>
<dbReference type="InterPro" id="IPR011598">
    <property type="entry name" value="bHLH_dom"/>
</dbReference>
<feature type="compositionally biased region" description="Basic and acidic residues" evidence="6">
    <location>
        <begin position="542"/>
        <end position="554"/>
    </location>
</feature>
<keyword evidence="5" id="KW-0539">Nucleus</keyword>
<feature type="region of interest" description="Disordered" evidence="6">
    <location>
        <begin position="333"/>
        <end position="356"/>
    </location>
</feature>
<dbReference type="GO" id="GO:0000981">
    <property type="term" value="F:DNA-binding transcription factor activity, RNA polymerase II-specific"/>
    <property type="evidence" value="ECO:0007669"/>
    <property type="project" value="TreeGrafter"/>
</dbReference>
<dbReference type="Pfam" id="PF00010">
    <property type="entry name" value="HLH"/>
    <property type="match status" value="1"/>
</dbReference>
<reference evidence="8" key="2">
    <citation type="journal article" date="2020" name="Nat. Commun.">
        <title>Large-scale genome sequencing of mycorrhizal fungi provides insights into the early evolution of symbiotic traits.</title>
        <authorList>
            <person name="Miyauchi S."/>
            <person name="Kiss E."/>
            <person name="Kuo A."/>
            <person name="Drula E."/>
            <person name="Kohler A."/>
            <person name="Sanchez-Garcia M."/>
            <person name="Morin E."/>
            <person name="Andreopoulos B."/>
            <person name="Barry K.W."/>
            <person name="Bonito G."/>
            <person name="Buee M."/>
            <person name="Carver A."/>
            <person name="Chen C."/>
            <person name="Cichocki N."/>
            <person name="Clum A."/>
            <person name="Culley D."/>
            <person name="Crous P.W."/>
            <person name="Fauchery L."/>
            <person name="Girlanda M."/>
            <person name="Hayes R.D."/>
            <person name="Keri Z."/>
            <person name="LaButti K."/>
            <person name="Lipzen A."/>
            <person name="Lombard V."/>
            <person name="Magnuson J."/>
            <person name="Maillard F."/>
            <person name="Murat C."/>
            <person name="Nolan M."/>
            <person name="Ohm R.A."/>
            <person name="Pangilinan J."/>
            <person name="Pereira M.F."/>
            <person name="Perotto S."/>
            <person name="Peter M."/>
            <person name="Pfister S."/>
            <person name="Riley R."/>
            <person name="Sitrit Y."/>
            <person name="Stielow J.B."/>
            <person name="Szollosi G."/>
            <person name="Zifcakova L."/>
            <person name="Stursova M."/>
            <person name="Spatafora J.W."/>
            <person name="Tedersoo L."/>
            <person name="Vaario L.M."/>
            <person name="Yamada A."/>
            <person name="Yan M."/>
            <person name="Wang P."/>
            <person name="Xu J."/>
            <person name="Bruns T."/>
            <person name="Baldrian P."/>
            <person name="Vilgalys R."/>
            <person name="Dunand C."/>
            <person name="Henrissat B."/>
            <person name="Grigoriev I.V."/>
            <person name="Hibbett D."/>
            <person name="Nagy L.G."/>
            <person name="Martin F.M."/>
        </authorList>
    </citation>
    <scope>NUCLEOTIDE SEQUENCE</scope>
    <source>
        <strain evidence="8">Prilba</strain>
    </source>
</reference>
<dbReference type="CDD" id="cd11387">
    <property type="entry name" value="bHLHzip_USF_MITF"/>
    <property type="match status" value="1"/>
</dbReference>
<dbReference type="InterPro" id="IPR036638">
    <property type="entry name" value="HLH_DNA-bd_sf"/>
</dbReference>
<feature type="region of interest" description="Disordered" evidence="6">
    <location>
        <begin position="510"/>
        <end position="554"/>
    </location>
</feature>
<name>A0A9P5T987_9AGAM</name>
<evidence type="ECO:0000256" key="1">
    <source>
        <dbReference type="ARBA" id="ARBA00004123"/>
    </source>
</evidence>
<dbReference type="GO" id="GO:0000978">
    <property type="term" value="F:RNA polymerase II cis-regulatory region sequence-specific DNA binding"/>
    <property type="evidence" value="ECO:0007669"/>
    <property type="project" value="TreeGrafter"/>
</dbReference>
<proteinExistence type="predicted"/>
<keyword evidence="2" id="KW-0805">Transcription regulation</keyword>